<organism evidence="3 4">
    <name type="scientific">Nocardioides marinus</name>
    <dbReference type="NCBI Taxonomy" id="374514"/>
    <lineage>
        <taxon>Bacteria</taxon>
        <taxon>Bacillati</taxon>
        <taxon>Actinomycetota</taxon>
        <taxon>Actinomycetes</taxon>
        <taxon>Propionibacteriales</taxon>
        <taxon>Nocardioidaceae</taxon>
        <taxon>Nocardioides</taxon>
    </lineage>
</organism>
<feature type="domain" description="Actinobacteria/chloroflexi VLRF1 release factor" evidence="2">
    <location>
        <begin position="78"/>
        <end position="204"/>
    </location>
</feature>
<protein>
    <recommendedName>
        <fullName evidence="2">Actinobacteria/chloroflexi VLRF1 release factor domain-containing protein</fullName>
    </recommendedName>
</protein>
<dbReference type="Pfam" id="PF18859">
    <property type="entry name" value="acVLRF1"/>
    <property type="match status" value="1"/>
</dbReference>
<evidence type="ECO:0000259" key="2">
    <source>
        <dbReference type="Pfam" id="PF18859"/>
    </source>
</evidence>
<feature type="region of interest" description="Disordered" evidence="1">
    <location>
        <begin position="206"/>
        <end position="225"/>
    </location>
</feature>
<dbReference type="NCBIfam" id="NF041024">
    <property type="entry name" value="acVLRF1_NCBI"/>
    <property type="match status" value="1"/>
</dbReference>
<dbReference type="SUPFAM" id="SSF53137">
    <property type="entry name" value="Translational machinery components"/>
    <property type="match status" value="1"/>
</dbReference>
<dbReference type="InterPro" id="IPR040783">
    <property type="entry name" value="VLRF1"/>
</dbReference>
<dbReference type="RefSeq" id="WP_179531140.1">
    <property type="nucleotide sequence ID" value="NZ_BAAAPP010000003.1"/>
</dbReference>
<dbReference type="Gene3D" id="3.30.420.60">
    <property type="entry name" value="eRF1 domain 2"/>
    <property type="match status" value="1"/>
</dbReference>
<dbReference type="InterPro" id="IPR042226">
    <property type="entry name" value="eFR1_2_sf"/>
</dbReference>
<keyword evidence="4" id="KW-1185">Reference proteome</keyword>
<gene>
    <name evidence="3" type="ORF">BKA05_001790</name>
</gene>
<dbReference type="AlphaFoldDB" id="A0A7Y9YDJ9"/>
<evidence type="ECO:0000313" key="3">
    <source>
        <dbReference type="EMBL" id="NYI10275.1"/>
    </source>
</evidence>
<dbReference type="Proteomes" id="UP000537326">
    <property type="component" value="Unassembled WGS sequence"/>
</dbReference>
<dbReference type="EMBL" id="JACBZI010000001">
    <property type="protein sequence ID" value="NYI10275.1"/>
    <property type="molecule type" value="Genomic_DNA"/>
</dbReference>
<evidence type="ECO:0000256" key="1">
    <source>
        <dbReference type="SAM" id="MobiDB-lite"/>
    </source>
</evidence>
<comment type="caution">
    <text evidence="3">The sequence shown here is derived from an EMBL/GenBank/DDBJ whole genome shotgun (WGS) entry which is preliminary data.</text>
</comment>
<accession>A0A7Y9YDJ9</accession>
<feature type="region of interest" description="Disordered" evidence="1">
    <location>
        <begin position="101"/>
        <end position="130"/>
    </location>
</feature>
<evidence type="ECO:0000313" key="4">
    <source>
        <dbReference type="Proteomes" id="UP000537326"/>
    </source>
</evidence>
<reference evidence="3 4" key="1">
    <citation type="submission" date="2020-07" db="EMBL/GenBank/DDBJ databases">
        <title>Sequencing the genomes of 1000 actinobacteria strains.</title>
        <authorList>
            <person name="Klenk H.-P."/>
        </authorList>
    </citation>
    <scope>NUCLEOTIDE SEQUENCE [LARGE SCALE GENOMIC DNA]</scope>
    <source>
        <strain evidence="3 4">DSM 18248</strain>
    </source>
</reference>
<sequence length="225" mass="23634">MGSPDTSLLVPADRVERWVQNFQGRHGTTALTVLDAGLQGAASDGSAFRMELPFATGYAGLPDAGAFATAARTAPPADWGVLLVRKGGFAVARLAGTRTSASKVGQRHVQGRTKAGGQSQQRFARRRDNQARQAYEAAAEHAVRLLGDLSGPVVTGGDAGALEAVLDDPRLRRLEVADRRLPVPDPRRAVLEQAVADACSVVVEVHNSDGPSWPDRPGADDAAGR</sequence>
<name>A0A7Y9YDJ9_9ACTN</name>
<proteinExistence type="predicted"/>